<dbReference type="Proteomes" id="UP000215914">
    <property type="component" value="Unassembled WGS sequence"/>
</dbReference>
<dbReference type="Pfam" id="PF17181">
    <property type="entry name" value="EPF"/>
    <property type="match status" value="1"/>
</dbReference>
<evidence type="ECO:0000256" key="7">
    <source>
        <dbReference type="RuleBase" id="RU367102"/>
    </source>
</evidence>
<comment type="similarity">
    <text evidence="2 7">Belongs to the plant cysteine rich small secretory peptide family. Epidermal patterning factor subfamily.</text>
</comment>
<evidence type="ECO:0000256" key="1">
    <source>
        <dbReference type="ARBA" id="ARBA00004613"/>
    </source>
</evidence>
<organism evidence="8 9">
    <name type="scientific">Helianthus annuus</name>
    <name type="common">Common sunflower</name>
    <dbReference type="NCBI Taxonomy" id="4232"/>
    <lineage>
        <taxon>Eukaryota</taxon>
        <taxon>Viridiplantae</taxon>
        <taxon>Streptophyta</taxon>
        <taxon>Embryophyta</taxon>
        <taxon>Tracheophyta</taxon>
        <taxon>Spermatophyta</taxon>
        <taxon>Magnoliopsida</taxon>
        <taxon>eudicotyledons</taxon>
        <taxon>Gunneridae</taxon>
        <taxon>Pentapetalae</taxon>
        <taxon>asterids</taxon>
        <taxon>campanulids</taxon>
        <taxon>Asterales</taxon>
        <taxon>Asteraceae</taxon>
        <taxon>Asteroideae</taxon>
        <taxon>Heliantheae alliance</taxon>
        <taxon>Heliantheae</taxon>
        <taxon>Helianthus</taxon>
    </lineage>
</organism>
<dbReference type="OrthoDB" id="1843021at2759"/>
<dbReference type="PANTHER" id="PTHR33109:SF74">
    <property type="entry name" value="EPIDERMAL PATTERNING FACTOR-LIKE PROTEIN"/>
    <property type="match status" value="1"/>
</dbReference>
<protein>
    <recommendedName>
        <fullName evidence="7">Epidermal patterning factor-like protein</fullName>
    </recommendedName>
</protein>
<evidence type="ECO:0000313" key="9">
    <source>
        <dbReference type="Proteomes" id="UP000215914"/>
    </source>
</evidence>
<dbReference type="GO" id="GO:0010052">
    <property type="term" value="P:guard cell differentiation"/>
    <property type="evidence" value="ECO:0007669"/>
    <property type="project" value="UniProtKB-UniRule"/>
</dbReference>
<reference evidence="8" key="2">
    <citation type="submission" date="2020-06" db="EMBL/GenBank/DDBJ databases">
        <title>Helianthus annuus Genome sequencing and assembly Release 2.</title>
        <authorList>
            <person name="Gouzy J."/>
            <person name="Langlade N."/>
            <person name="Munos S."/>
        </authorList>
    </citation>
    <scope>NUCLEOTIDE SEQUENCE</scope>
    <source>
        <tissue evidence="8">Leaves</tissue>
    </source>
</reference>
<reference evidence="8" key="1">
    <citation type="journal article" date="2017" name="Nature">
        <title>The sunflower genome provides insights into oil metabolism, flowering and Asterid evolution.</title>
        <authorList>
            <person name="Badouin H."/>
            <person name="Gouzy J."/>
            <person name="Grassa C.J."/>
            <person name="Murat F."/>
            <person name="Staton S.E."/>
            <person name="Cottret L."/>
            <person name="Lelandais-Briere C."/>
            <person name="Owens G.L."/>
            <person name="Carrere S."/>
            <person name="Mayjonade B."/>
            <person name="Legrand L."/>
            <person name="Gill N."/>
            <person name="Kane N.C."/>
            <person name="Bowers J.E."/>
            <person name="Hubner S."/>
            <person name="Bellec A."/>
            <person name="Berard A."/>
            <person name="Berges H."/>
            <person name="Blanchet N."/>
            <person name="Boniface M.C."/>
            <person name="Brunel D."/>
            <person name="Catrice O."/>
            <person name="Chaidir N."/>
            <person name="Claudel C."/>
            <person name="Donnadieu C."/>
            <person name="Faraut T."/>
            <person name="Fievet G."/>
            <person name="Helmstetter N."/>
            <person name="King M."/>
            <person name="Knapp S.J."/>
            <person name="Lai Z."/>
            <person name="Le Paslier M.C."/>
            <person name="Lippi Y."/>
            <person name="Lorenzon L."/>
            <person name="Mandel J.R."/>
            <person name="Marage G."/>
            <person name="Marchand G."/>
            <person name="Marquand E."/>
            <person name="Bret-Mestries E."/>
            <person name="Morien E."/>
            <person name="Nambeesan S."/>
            <person name="Nguyen T."/>
            <person name="Pegot-Espagnet P."/>
            <person name="Pouilly N."/>
            <person name="Raftis F."/>
            <person name="Sallet E."/>
            <person name="Schiex T."/>
            <person name="Thomas J."/>
            <person name="Vandecasteele C."/>
            <person name="Vares D."/>
            <person name="Vear F."/>
            <person name="Vautrin S."/>
            <person name="Crespi M."/>
            <person name="Mangin B."/>
            <person name="Burke J.M."/>
            <person name="Salse J."/>
            <person name="Munos S."/>
            <person name="Vincourt P."/>
            <person name="Rieseberg L.H."/>
            <person name="Langlade N.B."/>
        </authorList>
    </citation>
    <scope>NUCLEOTIDE SEQUENCE</scope>
    <source>
        <tissue evidence="8">Leaves</tissue>
    </source>
</reference>
<dbReference type="PANTHER" id="PTHR33109">
    <property type="entry name" value="EPIDERMAL PATTERNING FACTOR-LIKE PROTEIN 4"/>
    <property type="match status" value="1"/>
</dbReference>
<evidence type="ECO:0000256" key="5">
    <source>
        <dbReference type="ARBA" id="ARBA00022729"/>
    </source>
</evidence>
<dbReference type="GO" id="GO:0005576">
    <property type="term" value="C:extracellular region"/>
    <property type="evidence" value="ECO:0007669"/>
    <property type="project" value="UniProtKB-SubCell"/>
</dbReference>
<accession>A0A9K3I1N1</accession>
<sequence>MIHLVHHPPPPRPYPTRPIFEMDSRTWLLIIVWHMMMIWVCARNMHFESSHGLVHQGQILHSPRTPFAMKEGIGGSRAKEEEVLSRLGSRPPRCEHRCKGCTPCSPIQVPTVHLGPQYANYEPEGWKCKCGSVYYDP</sequence>
<evidence type="ECO:0000256" key="3">
    <source>
        <dbReference type="ARBA" id="ARBA00022473"/>
    </source>
</evidence>
<keyword evidence="6" id="KW-1015">Disulfide bond</keyword>
<keyword evidence="3 7" id="KW-0217">Developmental protein</keyword>
<comment type="subcellular location">
    <subcellularLocation>
        <location evidence="1 7">Secreted</location>
    </subcellularLocation>
</comment>
<keyword evidence="9" id="KW-1185">Reference proteome</keyword>
<dbReference type="EMBL" id="MNCJ02000324">
    <property type="protein sequence ID" value="KAF5788694.1"/>
    <property type="molecule type" value="Genomic_DNA"/>
</dbReference>
<dbReference type="AlphaFoldDB" id="A0A9K3I1N1"/>
<keyword evidence="5" id="KW-0732">Signal</keyword>
<dbReference type="Gramene" id="mRNA:HanXRQr2_Chr09g0362091">
    <property type="protein sequence ID" value="mRNA:HanXRQr2_Chr09g0362091"/>
    <property type="gene ID" value="HanXRQr2_Chr09g0362091"/>
</dbReference>
<proteinExistence type="inferred from homology"/>
<dbReference type="InterPro" id="IPR039455">
    <property type="entry name" value="EPFL"/>
</dbReference>
<name>A0A9K3I1N1_HELAN</name>
<comment type="caution">
    <text evidence="8">The sequence shown here is derived from an EMBL/GenBank/DDBJ whole genome shotgun (WGS) entry which is preliminary data.</text>
</comment>
<gene>
    <name evidence="8" type="ORF">HanXRQr2_Chr09g0362091</name>
</gene>
<evidence type="ECO:0000256" key="4">
    <source>
        <dbReference type="ARBA" id="ARBA00022525"/>
    </source>
</evidence>
<comment type="function">
    <text evidence="7">Controls stomatal patterning.</text>
</comment>
<evidence type="ECO:0000256" key="6">
    <source>
        <dbReference type="ARBA" id="ARBA00023157"/>
    </source>
</evidence>
<evidence type="ECO:0000256" key="2">
    <source>
        <dbReference type="ARBA" id="ARBA00008127"/>
    </source>
</evidence>
<evidence type="ECO:0000313" key="8">
    <source>
        <dbReference type="EMBL" id="KAF5788694.1"/>
    </source>
</evidence>
<keyword evidence="4 7" id="KW-0964">Secreted</keyword>